<proteinExistence type="predicted"/>
<dbReference type="SUPFAM" id="SSF53335">
    <property type="entry name" value="S-adenosyl-L-methionine-dependent methyltransferases"/>
    <property type="match status" value="1"/>
</dbReference>
<dbReference type="Gene3D" id="3.40.50.150">
    <property type="entry name" value="Vaccinia Virus protein VP39"/>
    <property type="match status" value="1"/>
</dbReference>
<sequence>MRPERERAESLHGPWPSSVEELQAEYFERWNIWRDQKPSGIHQEWVAQRLDNEEVKLSAPNSDILRARLVEYERRNIHGIVLPADSVKATMPNIARVYDYWLGGKDNSAADREMGDRVKAVVPQMPLLARQNRWFLGRAVKFLAGKAGIGRFLDIGSGLPTMNNVHEVAQATRADAEVVYVDNDPVVLAHARALLATDRHTHAVHGDVYEPEKIVEAAREIFGGDDRPVAVLMLAVMHFVPDKHAYRIV</sequence>
<dbReference type="Pfam" id="PF04672">
    <property type="entry name" value="Methyltransf_19"/>
    <property type="match status" value="1"/>
</dbReference>
<gene>
    <name evidence="1" type="ORF">HNP84_007276</name>
</gene>
<dbReference type="EMBL" id="JACHGN010000019">
    <property type="protein sequence ID" value="MBB5137524.1"/>
    <property type="molecule type" value="Genomic_DNA"/>
</dbReference>
<accession>A0A840P845</accession>
<dbReference type="AlphaFoldDB" id="A0A840P845"/>
<dbReference type="InterPro" id="IPR029063">
    <property type="entry name" value="SAM-dependent_MTases_sf"/>
</dbReference>
<feature type="non-terminal residue" evidence="1">
    <location>
        <position position="249"/>
    </location>
</feature>
<organism evidence="1 2">
    <name type="scientific">Thermocatellispora tengchongensis</name>
    <dbReference type="NCBI Taxonomy" id="1073253"/>
    <lineage>
        <taxon>Bacteria</taxon>
        <taxon>Bacillati</taxon>
        <taxon>Actinomycetota</taxon>
        <taxon>Actinomycetes</taxon>
        <taxon>Streptosporangiales</taxon>
        <taxon>Streptosporangiaceae</taxon>
        <taxon>Thermocatellispora</taxon>
    </lineage>
</organism>
<dbReference type="InterPro" id="IPR006764">
    <property type="entry name" value="SAM_dep_MeTrfase_SAV2177_type"/>
</dbReference>
<reference evidence="1 2" key="1">
    <citation type="submission" date="2020-08" db="EMBL/GenBank/DDBJ databases">
        <title>Genomic Encyclopedia of Type Strains, Phase IV (KMG-IV): sequencing the most valuable type-strain genomes for metagenomic binning, comparative biology and taxonomic classification.</title>
        <authorList>
            <person name="Goeker M."/>
        </authorList>
    </citation>
    <scope>NUCLEOTIDE SEQUENCE [LARGE SCALE GENOMIC DNA]</scope>
    <source>
        <strain evidence="1 2">DSM 45615</strain>
    </source>
</reference>
<name>A0A840P845_9ACTN</name>
<comment type="caution">
    <text evidence="1">The sequence shown here is derived from an EMBL/GenBank/DDBJ whole genome shotgun (WGS) entry which is preliminary data.</text>
</comment>
<evidence type="ECO:0000313" key="1">
    <source>
        <dbReference type="EMBL" id="MBB5137524.1"/>
    </source>
</evidence>
<dbReference type="Proteomes" id="UP000578449">
    <property type="component" value="Unassembled WGS sequence"/>
</dbReference>
<dbReference type="RefSeq" id="WP_312926502.1">
    <property type="nucleotide sequence ID" value="NZ_JACHGN010000019.1"/>
</dbReference>
<evidence type="ECO:0008006" key="3">
    <source>
        <dbReference type="Google" id="ProtNLM"/>
    </source>
</evidence>
<keyword evidence="2" id="KW-1185">Reference proteome</keyword>
<protein>
    <recommendedName>
        <fullName evidence="3">SAM-dependent methyltransferase</fullName>
    </recommendedName>
</protein>
<evidence type="ECO:0000313" key="2">
    <source>
        <dbReference type="Proteomes" id="UP000578449"/>
    </source>
</evidence>